<organism evidence="1 2">
    <name type="scientific">Bauhinia variegata</name>
    <name type="common">Purple orchid tree</name>
    <name type="synonym">Phanera variegata</name>
    <dbReference type="NCBI Taxonomy" id="167791"/>
    <lineage>
        <taxon>Eukaryota</taxon>
        <taxon>Viridiplantae</taxon>
        <taxon>Streptophyta</taxon>
        <taxon>Embryophyta</taxon>
        <taxon>Tracheophyta</taxon>
        <taxon>Spermatophyta</taxon>
        <taxon>Magnoliopsida</taxon>
        <taxon>eudicotyledons</taxon>
        <taxon>Gunneridae</taxon>
        <taxon>Pentapetalae</taxon>
        <taxon>rosids</taxon>
        <taxon>fabids</taxon>
        <taxon>Fabales</taxon>
        <taxon>Fabaceae</taxon>
        <taxon>Cercidoideae</taxon>
        <taxon>Cercideae</taxon>
        <taxon>Bauhiniinae</taxon>
        <taxon>Bauhinia</taxon>
    </lineage>
</organism>
<name>A0ACB9NAT0_BAUVA</name>
<proteinExistence type="predicted"/>
<dbReference type="Proteomes" id="UP000828941">
    <property type="component" value="Chromosome 7"/>
</dbReference>
<gene>
    <name evidence="1" type="ORF">L6164_018369</name>
</gene>
<evidence type="ECO:0000313" key="1">
    <source>
        <dbReference type="EMBL" id="KAI4333582.1"/>
    </source>
</evidence>
<dbReference type="EMBL" id="CM039432">
    <property type="protein sequence ID" value="KAI4333582.1"/>
    <property type="molecule type" value="Genomic_DNA"/>
</dbReference>
<comment type="caution">
    <text evidence="1">The sequence shown here is derived from an EMBL/GenBank/DDBJ whole genome shotgun (WGS) entry which is preliminary data.</text>
</comment>
<keyword evidence="2" id="KW-1185">Reference proteome</keyword>
<evidence type="ECO:0000313" key="2">
    <source>
        <dbReference type="Proteomes" id="UP000828941"/>
    </source>
</evidence>
<reference evidence="1 2" key="1">
    <citation type="journal article" date="2022" name="DNA Res.">
        <title>Chromosomal-level genome assembly of the orchid tree Bauhinia variegata (Leguminosae; Cercidoideae) supports the allotetraploid origin hypothesis of Bauhinia.</title>
        <authorList>
            <person name="Zhong Y."/>
            <person name="Chen Y."/>
            <person name="Zheng D."/>
            <person name="Pang J."/>
            <person name="Liu Y."/>
            <person name="Luo S."/>
            <person name="Meng S."/>
            <person name="Qian L."/>
            <person name="Wei D."/>
            <person name="Dai S."/>
            <person name="Zhou R."/>
        </authorList>
    </citation>
    <scope>NUCLEOTIDE SEQUENCE [LARGE SCALE GENOMIC DNA]</scope>
    <source>
        <strain evidence="1">BV-YZ2020</strain>
    </source>
</reference>
<sequence length="1341" mass="149093">MLLSKEIEDLCDDNFEGSNDEKRIFTDVFFGNDISQSSQRCLVTGVINFECESSKNTITSVCSNNENLVITSPSASKVTHPEGYNVIWDSKEASRGCIPEWFNYGDQNEEDVNVKRMKFSLDELPCSSSGLENHLNSSTFSKELVSEKSCPATDGGNKPIAFRLVESSKHGVISSCYLLNHNMVLNKQTSGDELDIVNCKLANADGNVAKEVAGHKVVASPVSQESFANRLAVTSPSITVTEKSGSPLLPEENPQGFLSSDMDMTNGSLEPGFKNDPRTLLQYHIVQLLIMAGWSIEKRKRPCRRYFESVYRTPEGRPVREFTKAWRLCGQRLSVDKCNLVHEDLKEWTDISQFWSDLCSAMASVEKGQNQSETTAILAHQWWLLDPFVKVIYVDRKIGALKKGEIVKANRNLVSGNYNMVCGSFDSVGVNSSGAEFNQKHDSASLCDSSTVIVSASTASMRKYPTRNINSDDGNFSEYRGQTKTGVVKLPIVSSDSIENQEDRKGLKSLVYSHGSRAVQESEHFEEGDRKGLKASAFETDNTCAAFNITIKKKMRRKCKRVSEIKLSMLYQSNLSGSTVCEQVQSQNGDACDPQLLSEEAQEDLVGNGGKRGSCKKLSSVSSFQQQKRKRNSNFRKICRKYDSRNAKKESPECQIDDDDLLVSAIIKNKDFIPKPAQGSSRGKSCKSRAQRKMKSQKGRCRLLPRNLGNGGNHIKDAKKNSMGTRTVLSWLIENGLISLNDVIQYRNPKDNTVVKGGRISMDGIICSCCSNVYTLSEFKFHAGFRLNRPCLNLFMETGEPFTLCLLQAWSAEYKTRKSGNRAVQVDDDDKNDDSCGLCGEGGELICCDSCPSTYHLACLSRQELPEGNWYCTNCTCWICGNLVIDKEASGSYNTLQCCSQCEHKYHEECLKERGKPEAAVSDIWFCGGSCQEVYSGLQSRVGFTNNIADGFSWMLHKCIHDDQKVHSAQWLALKAVCNTKLAVALTIMEECFLSMVDPRTGIDMIPQVLYNWGSDFARLNFQGFYTVVLEKQDVLISVASIRVHGTTVAEMPLIATCSRYRRQGMCRLLVSSIEEMLTSFKVEKLVIAAIPDIMETWTEGFGFRPVDDVEKRRLSKFNLMVFPGTILLEKPLYGKEKVEGPYDSSTSAMDKSTKVDGCSKGKPMAESSQQDVGNTNNNKVGAMSKTEHLGGKNDPDHGDGSKIDIDGNMQANDTSLGAQESTEESACSKREMFDSVKQSDGSENSMEGSNLHEMRISSNMQTVVESVQQFSGNRCTNKYNVDHEVGIIEDKNVNVGEDLGNTKLSCTVFLDRKFEMDSNIESSGMYDETQPSLEQHLQEN</sequence>
<protein>
    <submittedName>
        <fullName evidence="1">Uncharacterized protein</fullName>
    </submittedName>
</protein>
<accession>A0ACB9NAT0</accession>